<protein>
    <submittedName>
        <fullName evidence="1">Toxin-antitoxin system YwqK family antitoxin</fullName>
    </submittedName>
</protein>
<dbReference type="Proteomes" id="UP000636110">
    <property type="component" value="Unassembled WGS sequence"/>
</dbReference>
<dbReference type="RefSeq" id="WP_182953628.1">
    <property type="nucleotide sequence ID" value="NZ_WNXC01000001.1"/>
</dbReference>
<dbReference type="SUPFAM" id="SSF82185">
    <property type="entry name" value="Histone H3 K4-specific methyltransferase SET7/9 N-terminal domain"/>
    <property type="match status" value="2"/>
</dbReference>
<evidence type="ECO:0000313" key="2">
    <source>
        <dbReference type="Proteomes" id="UP000636110"/>
    </source>
</evidence>
<dbReference type="EMBL" id="WNXC01000001">
    <property type="protein sequence ID" value="MBB2148072.1"/>
    <property type="molecule type" value="Genomic_DNA"/>
</dbReference>
<dbReference type="Gene3D" id="2.20.110.10">
    <property type="entry name" value="Histone H3 K4-specific methyltransferase SET7/9 N-terminal domain"/>
    <property type="match status" value="1"/>
</dbReference>
<comment type="caution">
    <text evidence="1">The sequence shown here is derived from an EMBL/GenBank/DDBJ whole genome shotgun (WGS) entry which is preliminary data.</text>
</comment>
<evidence type="ECO:0000313" key="1">
    <source>
        <dbReference type="EMBL" id="MBB2148072.1"/>
    </source>
</evidence>
<dbReference type="Gene3D" id="3.90.930.1">
    <property type="match status" value="1"/>
</dbReference>
<accession>A0ABR6ES87</accession>
<proteinExistence type="predicted"/>
<sequence>MGNLFFKLNCTFIFLCLGTTLFAQLPEEINWKHLMKTYNKDSTEMVLSLNGKLLEGKYKIPLEEGFALYNIKKGLITGEAFWYTQGGRMECKLYYKNGVRNGLKENYDHQDQVWLRQEYRDGKQDGISEMYTNGKIVNKSSYKAGKKDGLSLTYSGDQLSTEANYENDQRNGLYRVYNGGKIVTENNYKNDLQNGLSTTYLAGRKSMDSTYENGKRHGVSHMYKPDGSTLFENYYLFGEKVSKAAFEEYQQRDKK</sequence>
<organism evidence="1 2">
    <name type="scientific">Pedobacter gandavensis</name>
    <dbReference type="NCBI Taxonomy" id="2679963"/>
    <lineage>
        <taxon>Bacteria</taxon>
        <taxon>Pseudomonadati</taxon>
        <taxon>Bacteroidota</taxon>
        <taxon>Sphingobacteriia</taxon>
        <taxon>Sphingobacteriales</taxon>
        <taxon>Sphingobacteriaceae</taxon>
        <taxon>Pedobacter</taxon>
    </lineage>
</organism>
<name>A0ABR6ES87_9SPHI</name>
<reference evidence="1 2" key="1">
    <citation type="submission" date="2019-11" db="EMBL/GenBank/DDBJ databases">
        <title>Description of Pedobacter sp. LMG 31462T.</title>
        <authorList>
            <person name="Carlier A."/>
            <person name="Qi S."/>
            <person name="Vandamme P."/>
        </authorList>
    </citation>
    <scope>NUCLEOTIDE SEQUENCE [LARGE SCALE GENOMIC DNA]</scope>
    <source>
        <strain evidence="1 2">LMG 31462</strain>
    </source>
</reference>
<keyword evidence="2" id="KW-1185">Reference proteome</keyword>
<gene>
    <name evidence="1" type="ORF">GM920_04010</name>
</gene>